<dbReference type="Proteomes" id="UP000478505">
    <property type="component" value="Unassembled WGS sequence"/>
</dbReference>
<accession>A0A6B3R0P8</accession>
<name>A0A6B3R0P8_9FLAO</name>
<dbReference type="RefSeq" id="WP_164004896.1">
    <property type="nucleotide sequence ID" value="NZ_JAAIKD010000004.1"/>
</dbReference>
<dbReference type="EMBL" id="JAAIKD010000004">
    <property type="protein sequence ID" value="NEV94173.1"/>
    <property type="molecule type" value="Genomic_DNA"/>
</dbReference>
<evidence type="ECO:0000313" key="2">
    <source>
        <dbReference type="Proteomes" id="UP000478505"/>
    </source>
</evidence>
<gene>
    <name evidence="1" type="ORF">G3567_08455</name>
</gene>
<evidence type="ECO:0000313" key="1">
    <source>
        <dbReference type="EMBL" id="NEV94173.1"/>
    </source>
</evidence>
<dbReference type="AlphaFoldDB" id="A0A6B3R0P8"/>
<proteinExistence type="predicted"/>
<reference evidence="1 2" key="1">
    <citation type="submission" date="2020-02" db="EMBL/GenBank/DDBJ databases">
        <title>Flavobacteriaceae Psychroflexus bacterium YR1-1, complete genome.</title>
        <authorList>
            <person name="Li Y."/>
            <person name="Wu S."/>
        </authorList>
    </citation>
    <scope>NUCLEOTIDE SEQUENCE [LARGE SCALE GENOMIC DNA]</scope>
    <source>
        <strain evidence="1 2">YR1-1</strain>
    </source>
</reference>
<protein>
    <submittedName>
        <fullName evidence="1">Uncharacterized protein</fullName>
    </submittedName>
</protein>
<sequence>MSEVRTIKEEQLEESIKEAFKIDKEVIKKYGHSNNTYKIDFYSDFPYDIVINPKSTYDSKRDNTEVIEMIELDDLNETTPSKTIKIFKEQFKDKLIYKE</sequence>
<keyword evidence="2" id="KW-1185">Reference proteome</keyword>
<organism evidence="1 2">
    <name type="scientific">Psychroflexus aurantiacus</name>
    <dbReference type="NCBI Taxonomy" id="2709310"/>
    <lineage>
        <taxon>Bacteria</taxon>
        <taxon>Pseudomonadati</taxon>
        <taxon>Bacteroidota</taxon>
        <taxon>Flavobacteriia</taxon>
        <taxon>Flavobacteriales</taxon>
        <taxon>Flavobacteriaceae</taxon>
        <taxon>Psychroflexus</taxon>
    </lineage>
</organism>
<comment type="caution">
    <text evidence="1">The sequence shown here is derived from an EMBL/GenBank/DDBJ whole genome shotgun (WGS) entry which is preliminary data.</text>
</comment>